<evidence type="ECO:0000313" key="3">
    <source>
        <dbReference type="Proteomes" id="UP000044071"/>
    </source>
</evidence>
<keyword evidence="1" id="KW-0472">Membrane</keyword>
<keyword evidence="1" id="KW-0812">Transmembrane</keyword>
<dbReference type="Proteomes" id="UP000044071">
    <property type="component" value="Unassembled WGS sequence"/>
</dbReference>
<dbReference type="AlphaFoldDB" id="A0A078KZM4"/>
<organism evidence="2 3">
    <name type="scientific">Legionella massiliensis</name>
    <dbReference type="NCBI Taxonomy" id="1034943"/>
    <lineage>
        <taxon>Bacteria</taxon>
        <taxon>Pseudomonadati</taxon>
        <taxon>Pseudomonadota</taxon>
        <taxon>Gammaproteobacteria</taxon>
        <taxon>Legionellales</taxon>
        <taxon>Legionellaceae</taxon>
        <taxon>Legionella</taxon>
    </lineage>
</organism>
<feature type="transmembrane region" description="Helical" evidence="1">
    <location>
        <begin position="16"/>
        <end position="34"/>
    </location>
</feature>
<dbReference type="eggNOG" id="ENOG5033PI9">
    <property type="taxonomic scope" value="Bacteria"/>
</dbReference>
<evidence type="ECO:0000256" key="1">
    <source>
        <dbReference type="SAM" id="Phobius"/>
    </source>
</evidence>
<dbReference type="EMBL" id="CCSB01000003">
    <property type="protein sequence ID" value="CDZ78427.1"/>
    <property type="molecule type" value="Genomic_DNA"/>
</dbReference>
<dbReference type="OrthoDB" id="5654419at2"/>
<reference evidence="2 3" key="1">
    <citation type="submission" date="2014-06" db="EMBL/GenBank/DDBJ databases">
        <authorList>
            <person name="Urmite Genomes Urmite Genomes"/>
        </authorList>
    </citation>
    <scope>NUCLEOTIDE SEQUENCE [LARGE SCALE GENOMIC DNA]</scope>
</reference>
<gene>
    <name evidence="2" type="ORF">BN59_02737</name>
</gene>
<dbReference type="RefSeq" id="WP_043874922.1">
    <property type="nucleotide sequence ID" value="NZ_CCVW01000003.1"/>
</dbReference>
<protein>
    <submittedName>
        <fullName evidence="2">FAD dependent oxidoreductase</fullName>
    </submittedName>
</protein>
<keyword evidence="3" id="KW-1185">Reference proteome</keyword>
<name>A0A078KZM4_9GAMM</name>
<accession>A0A078KZM4</accession>
<dbReference type="STRING" id="1034943.BN59_02737"/>
<sequence>MKKKTNLEENYPQHKLVIIGGGIVAAIEAYFAYLDAKDKNTPIRVIIYEKNKALSETTTSHLVPSLTPDEIFVVPRGQELVKLLQSNEICVDDEEGIYKSEVAEQFIKKLKEYSTDEEGHQIRTKTLLELGKMSMKLWQHIYDNADSKLKAILEESNFNPCRESKTVEGTLHDGYRIDLIYKDPNAKRKASTMISNYQELGYINSKVLSPKEVMEKDLFLTDFCKANSTIGEHQWKEDVIALWRPGGCIDTQVFLPKFYAYLSDVMGRYTNQHGELKPCFHLKFDRNVTGVTYSSPNTISGVLFFDRPAKAHKHQYDREEYVFCPGESVGTLKKLGFDEPAYSGFAGVSLKLNIRVNEKILSKYKQFNHYMEIHQEGLTLAWQGRVIDNMIFIGAAGAKSFSSDQKPHKDQAFARNNNLLQLNVMNEILPQIISIALGRNTEGQQLTAEDLIQLEQNGIAERWVGIRAVAFDGYPTIGAISNSNGLISNARCTTHLGSCGASFAPAAVHVSRSIFSQQADIEDLTNEVLSFGKTMR</sequence>
<evidence type="ECO:0000313" key="2">
    <source>
        <dbReference type="EMBL" id="CDZ78427.1"/>
    </source>
</evidence>
<proteinExistence type="predicted"/>
<keyword evidence="1" id="KW-1133">Transmembrane helix</keyword>